<keyword evidence="3 5" id="KW-0378">Hydrolase</keyword>
<comment type="similarity">
    <text evidence="1 5">Belongs to the AspA/AstE family. Aspartoacylase subfamily.</text>
</comment>
<dbReference type="PIRSF" id="PIRSF018001">
    <property type="entry name" value="Aspartoacylase"/>
    <property type="match status" value="1"/>
</dbReference>
<evidence type="ECO:0000256" key="1">
    <source>
        <dbReference type="ARBA" id="ARBA00006173"/>
    </source>
</evidence>
<dbReference type="NCBIfam" id="NF002601">
    <property type="entry name" value="PRK02259.1"/>
    <property type="match status" value="1"/>
</dbReference>
<dbReference type="InterPro" id="IPR016708">
    <property type="entry name" value="Aspartoacylase"/>
</dbReference>
<dbReference type="RefSeq" id="WP_152088526.1">
    <property type="nucleotide sequence ID" value="NZ_BIMW01000089.1"/>
</dbReference>
<evidence type="ECO:0000256" key="4">
    <source>
        <dbReference type="ARBA" id="ARBA00022833"/>
    </source>
</evidence>
<comment type="caution">
    <text evidence="8">The sequence shown here is derived from an EMBL/GenBank/DDBJ whole genome shotgun (WGS) entry which is preliminary data.</text>
</comment>
<accession>A0A5M3T7U0</accession>
<feature type="domain" description="AstE/AspA barrel-sandwich hybrid" evidence="6">
    <location>
        <begin position="216"/>
        <end position="296"/>
    </location>
</feature>
<dbReference type="Pfam" id="PF24827">
    <property type="entry name" value="AstE_AspA_cat"/>
    <property type="match status" value="1"/>
</dbReference>
<dbReference type="SUPFAM" id="SSF53187">
    <property type="entry name" value="Zn-dependent exopeptidases"/>
    <property type="match status" value="1"/>
</dbReference>
<protein>
    <recommendedName>
        <fullName evidence="5">Probable aspartoacylase</fullName>
        <ecNumber evidence="5">3.5.1.15</ecNumber>
    </recommendedName>
</protein>
<evidence type="ECO:0000256" key="2">
    <source>
        <dbReference type="ARBA" id="ARBA00022723"/>
    </source>
</evidence>
<name>A0A5M3T7U0_LIMPL</name>
<evidence type="ECO:0000259" key="6">
    <source>
        <dbReference type="Pfam" id="PF04952"/>
    </source>
</evidence>
<dbReference type="InterPro" id="IPR050178">
    <property type="entry name" value="AspA/AstE_fam"/>
</dbReference>
<dbReference type="GeneID" id="301682986"/>
<dbReference type="InterPro" id="IPR055438">
    <property type="entry name" value="AstE_AspA_cat"/>
</dbReference>
<comment type="catalytic activity">
    <reaction evidence="5">
        <text>an N-acyl-L-aspartate + H2O = a carboxylate + L-aspartate</text>
        <dbReference type="Rhea" id="RHEA:10872"/>
        <dbReference type="ChEBI" id="CHEBI:15377"/>
        <dbReference type="ChEBI" id="CHEBI:29067"/>
        <dbReference type="ChEBI" id="CHEBI:29991"/>
        <dbReference type="ChEBI" id="CHEBI:58497"/>
        <dbReference type="EC" id="3.5.1.15"/>
    </reaction>
</comment>
<evidence type="ECO:0000313" key="8">
    <source>
        <dbReference type="EMBL" id="GCE94078.1"/>
    </source>
</evidence>
<dbReference type="PANTHER" id="PTHR15162:SF7">
    <property type="entry name" value="SUCCINYLGLUTAMATE DESUCCINYLASE"/>
    <property type="match status" value="1"/>
</dbReference>
<dbReference type="Gene3D" id="2.20.25.160">
    <property type="match status" value="1"/>
</dbReference>
<dbReference type="Proteomes" id="UP000326169">
    <property type="component" value="Unassembled WGS sequence"/>
</dbReference>
<feature type="binding site" evidence="5">
    <location>
        <position position="113"/>
    </location>
    <ligand>
        <name>Zn(2+)</name>
        <dbReference type="ChEBI" id="CHEBI:29105"/>
    </ligand>
</feature>
<keyword evidence="2 5" id="KW-0479">Metal-binding</keyword>
<feature type="binding site" evidence="5">
    <location>
        <position position="21"/>
    </location>
    <ligand>
        <name>Zn(2+)</name>
        <dbReference type="ChEBI" id="CHEBI:29105"/>
    </ligand>
</feature>
<sequence length="304" mass="35086">MGLTAENHDQIKRVAIVGGTHGNEWTGIYLIKKFERSPELLRRSNFETFTLLANPRAWEINRRYVDRDLNRSFGRQDLENTNSDIYEIQRSQWIASQWGPQSPSPIDTIIDLHSSTAHMGLTLIWVKNNAFNRQISAYLKGIFPEINIYSWIESESQPENPSLKSLCNYGFSIEVGPIAPGMLDAALFLKAEKVIYALLDYIEKYNRGEIMESDRTLTIYQYIKQIDYPRTATGELAAMIHPQLQGRDYQQLNPGDPMFLQFDGTTIYYQGESPVWPIFINEAAYYEKAIAMIFTEPQTIEIYE</sequence>
<feature type="binding site" evidence="5">
    <location>
        <position position="63"/>
    </location>
    <ligand>
        <name>substrate</name>
    </ligand>
</feature>
<dbReference type="Gene3D" id="3.40.630.10">
    <property type="entry name" value="Zn peptidases"/>
    <property type="match status" value="1"/>
</dbReference>
<proteinExistence type="inferred from homology"/>
<evidence type="ECO:0000256" key="5">
    <source>
        <dbReference type="HAMAP-Rule" id="MF_00704"/>
    </source>
</evidence>
<evidence type="ECO:0000313" key="9">
    <source>
        <dbReference type="Proteomes" id="UP000326169"/>
    </source>
</evidence>
<keyword evidence="4 5" id="KW-0862">Zinc</keyword>
<feature type="binding site" evidence="5">
    <location>
        <position position="24"/>
    </location>
    <ligand>
        <name>Zn(2+)</name>
        <dbReference type="ChEBI" id="CHEBI:29105"/>
    </ligand>
</feature>
<dbReference type="InterPro" id="IPR007036">
    <property type="entry name" value="Aste_AspA_hybrid_dom"/>
</dbReference>
<keyword evidence="9" id="KW-1185">Reference proteome</keyword>
<evidence type="ECO:0000259" key="7">
    <source>
        <dbReference type="Pfam" id="PF24827"/>
    </source>
</evidence>
<feature type="binding site" evidence="5">
    <location>
        <position position="285"/>
    </location>
    <ligand>
        <name>substrate</name>
    </ligand>
</feature>
<comment type="cofactor">
    <cofactor evidence="5">
        <name>Zn(2+)</name>
        <dbReference type="ChEBI" id="CHEBI:29105"/>
    </cofactor>
    <text evidence="5">Binds 1 zinc ion per subunit.</text>
</comment>
<reference evidence="8 9" key="1">
    <citation type="journal article" date="2019" name="J Genomics">
        <title>The Draft Genome of a Hydrogen-producing Cyanobacterium, Arthrospira platensis NIES-46.</title>
        <authorList>
            <person name="Suzuki S."/>
            <person name="Yamaguchi H."/>
            <person name="Kawachi M."/>
        </authorList>
    </citation>
    <scope>NUCLEOTIDE SEQUENCE [LARGE SCALE GENOMIC DNA]</scope>
    <source>
        <strain evidence="8 9">NIES-46</strain>
    </source>
</reference>
<feature type="domain" description="Succinylglutamate desuccinylase/Aspartoacylase catalytic" evidence="7">
    <location>
        <begin position="11"/>
        <end position="202"/>
    </location>
</feature>
<dbReference type="HAMAP" id="MF_00704">
    <property type="entry name" value="Aspartoacylase"/>
    <property type="match status" value="1"/>
</dbReference>
<organism evidence="8 9">
    <name type="scientific">Limnospira platensis NIES-46</name>
    <dbReference type="NCBI Taxonomy" id="1236695"/>
    <lineage>
        <taxon>Bacteria</taxon>
        <taxon>Bacillati</taxon>
        <taxon>Cyanobacteriota</taxon>
        <taxon>Cyanophyceae</taxon>
        <taxon>Oscillatoriophycideae</taxon>
        <taxon>Oscillatoriales</taxon>
        <taxon>Sirenicapillariaceae</taxon>
        <taxon>Limnospira</taxon>
    </lineage>
</organism>
<evidence type="ECO:0000256" key="3">
    <source>
        <dbReference type="ARBA" id="ARBA00022801"/>
    </source>
</evidence>
<feature type="binding site" evidence="5">
    <location>
        <begin position="70"/>
        <end position="71"/>
    </location>
    <ligand>
        <name>substrate</name>
    </ligand>
</feature>
<dbReference type="CDD" id="cd06909">
    <property type="entry name" value="M14_ASPA"/>
    <property type="match status" value="1"/>
</dbReference>
<dbReference type="Pfam" id="PF04952">
    <property type="entry name" value="AstE_AspA_hybrid"/>
    <property type="match status" value="1"/>
</dbReference>
<dbReference type="PANTHER" id="PTHR15162">
    <property type="entry name" value="ASPARTOACYLASE"/>
    <property type="match status" value="1"/>
</dbReference>
<dbReference type="EMBL" id="BIMW01000089">
    <property type="protein sequence ID" value="GCE94078.1"/>
    <property type="molecule type" value="Genomic_DNA"/>
</dbReference>
<feature type="binding site" evidence="5">
    <location>
        <position position="174"/>
    </location>
    <ligand>
        <name>substrate</name>
    </ligand>
</feature>
<gene>
    <name evidence="8" type="ORF">NIES46_21300</name>
</gene>
<dbReference type="EC" id="3.5.1.15" evidence="5"/>